<dbReference type="GO" id="GO:0015031">
    <property type="term" value="P:protein transport"/>
    <property type="evidence" value="ECO:0007669"/>
    <property type="project" value="UniProtKB-KW"/>
</dbReference>
<dbReference type="InterPro" id="IPR013244">
    <property type="entry name" value="Sec39_domain"/>
</dbReference>
<feature type="domain" description="Sec39" evidence="5">
    <location>
        <begin position="321"/>
        <end position="606"/>
    </location>
</feature>
<dbReference type="PANTHER" id="PTHR40787:SF3">
    <property type="entry name" value="PROTEIN TRANSPORT PROTEIN SEC39"/>
    <property type="match status" value="1"/>
</dbReference>
<evidence type="ECO:0000259" key="5">
    <source>
        <dbReference type="Pfam" id="PF08314"/>
    </source>
</evidence>
<keyword evidence="2" id="KW-0813">Transport</keyword>
<name>A0A1E3PB04_WICAA</name>
<evidence type="ECO:0000256" key="4">
    <source>
        <dbReference type="ARBA" id="ARBA00022927"/>
    </source>
</evidence>
<dbReference type="GO" id="GO:0005783">
    <property type="term" value="C:endoplasmic reticulum"/>
    <property type="evidence" value="ECO:0007669"/>
    <property type="project" value="UniProtKB-SubCell"/>
</dbReference>
<feature type="domain" description="Sec39" evidence="5">
    <location>
        <begin position="7"/>
        <end position="197"/>
    </location>
</feature>
<proteinExistence type="predicted"/>
<gene>
    <name evidence="6" type="ORF">WICANDRAFT_66840</name>
</gene>
<evidence type="ECO:0000256" key="1">
    <source>
        <dbReference type="ARBA" id="ARBA00004240"/>
    </source>
</evidence>
<accession>A0A1E3PB04</accession>
<dbReference type="GO" id="GO:0006890">
    <property type="term" value="P:retrograde vesicle-mediated transport, Golgi to endoplasmic reticulum"/>
    <property type="evidence" value="ECO:0007669"/>
    <property type="project" value="InterPro"/>
</dbReference>
<keyword evidence="3" id="KW-0256">Endoplasmic reticulum</keyword>
<dbReference type="GeneID" id="30201304"/>
<dbReference type="Proteomes" id="UP000094112">
    <property type="component" value="Unassembled WGS sequence"/>
</dbReference>
<evidence type="ECO:0000313" key="6">
    <source>
        <dbReference type="EMBL" id="ODQ62593.1"/>
    </source>
</evidence>
<keyword evidence="4" id="KW-0653">Protein transport</keyword>
<dbReference type="Pfam" id="PF08314">
    <property type="entry name" value="Sec39"/>
    <property type="match status" value="2"/>
</dbReference>
<dbReference type="PANTHER" id="PTHR40787">
    <property type="entry name" value="SECRETED PROTEIN"/>
    <property type="match status" value="1"/>
</dbReference>
<comment type="subcellular location">
    <subcellularLocation>
        <location evidence="1">Endoplasmic reticulum</location>
    </subcellularLocation>
</comment>
<evidence type="ECO:0000256" key="3">
    <source>
        <dbReference type="ARBA" id="ARBA00022824"/>
    </source>
</evidence>
<dbReference type="RefSeq" id="XP_019041800.1">
    <property type="nucleotide sequence ID" value="XM_019184058.1"/>
</dbReference>
<evidence type="ECO:0000313" key="7">
    <source>
        <dbReference type="Proteomes" id="UP000094112"/>
    </source>
</evidence>
<organism evidence="6 7">
    <name type="scientific">Wickerhamomyces anomalus (strain ATCC 58044 / CBS 1984 / NCYC 433 / NRRL Y-366-8)</name>
    <name type="common">Yeast</name>
    <name type="synonym">Hansenula anomala</name>
    <dbReference type="NCBI Taxonomy" id="683960"/>
    <lineage>
        <taxon>Eukaryota</taxon>
        <taxon>Fungi</taxon>
        <taxon>Dikarya</taxon>
        <taxon>Ascomycota</taxon>
        <taxon>Saccharomycotina</taxon>
        <taxon>Saccharomycetes</taxon>
        <taxon>Phaffomycetales</taxon>
        <taxon>Wickerhamomycetaceae</taxon>
        <taxon>Wickerhamomyces</taxon>
    </lineage>
</organism>
<dbReference type="EMBL" id="KV454208">
    <property type="protein sequence ID" value="ODQ62593.1"/>
    <property type="molecule type" value="Genomic_DNA"/>
</dbReference>
<dbReference type="AlphaFoldDB" id="A0A1E3PB04"/>
<reference evidence="6 7" key="1">
    <citation type="journal article" date="2016" name="Proc. Natl. Acad. Sci. U.S.A.">
        <title>Comparative genomics of biotechnologically important yeasts.</title>
        <authorList>
            <person name="Riley R."/>
            <person name="Haridas S."/>
            <person name="Wolfe K.H."/>
            <person name="Lopes M.R."/>
            <person name="Hittinger C.T."/>
            <person name="Goeker M."/>
            <person name="Salamov A.A."/>
            <person name="Wisecaver J.H."/>
            <person name="Long T.M."/>
            <person name="Calvey C.H."/>
            <person name="Aerts A.L."/>
            <person name="Barry K.W."/>
            <person name="Choi C."/>
            <person name="Clum A."/>
            <person name="Coughlan A.Y."/>
            <person name="Deshpande S."/>
            <person name="Douglass A.P."/>
            <person name="Hanson S.J."/>
            <person name="Klenk H.-P."/>
            <person name="LaButti K.M."/>
            <person name="Lapidus A."/>
            <person name="Lindquist E.A."/>
            <person name="Lipzen A.M."/>
            <person name="Meier-Kolthoff J.P."/>
            <person name="Ohm R.A."/>
            <person name="Otillar R.P."/>
            <person name="Pangilinan J.L."/>
            <person name="Peng Y."/>
            <person name="Rokas A."/>
            <person name="Rosa C.A."/>
            <person name="Scheuner C."/>
            <person name="Sibirny A.A."/>
            <person name="Slot J.C."/>
            <person name="Stielow J.B."/>
            <person name="Sun H."/>
            <person name="Kurtzman C.P."/>
            <person name="Blackwell M."/>
            <person name="Grigoriev I.V."/>
            <person name="Jeffries T.W."/>
        </authorList>
    </citation>
    <scope>NUCLEOTIDE SEQUENCE [LARGE SCALE GENOMIC DNA]</scope>
    <source>
        <strain evidence="7">ATCC 58044 / CBS 1984 / NCYC 433 / NRRL Y-366-8</strain>
    </source>
</reference>
<sequence length="608" mass="68573">MSQNQAILAASILASQGSLAKLQTFLQNYNIYDKLTLLSILLVFTPELEPASNLLFVKEITDNNNSSLENQDAVIELLSDDPHLIDLLEVNSDILSNRINQLKSYLAENCTSLGFVKLNLSSFVKARIRKTFAVNPDIHFNDPLFRLVADDTDFQIWSDTIVGPYEYLKRISTTDVSLLEFENLSQVEKLKLLLDALEIGLVTKVELPIVAFVENSSPNTLIEYLQTYPPENVRTLQLLNKLIVQVTPAYEPKDPLIQQTTATLYEYPELSSHALQSISEVLGVFQKYSNDSFLGNLIKLTSAAKAINFDQGSLKALDEISKSSKSQEALLHSVLENIDANTSKEFINQLYVLRQTIFTNINFNIFNSLLIEKLLSLRLFSLVSYQDSYEDLMIDYFWKCFKRASNGSKHRGEILNASQSLRVIPNPSPKVKSLQKLIDSIDELSHYSLYFKPGTPLVPADFLAVGSITEIIQRVLELNPEAYLESDKLLEVSNGLTEGFSLDPMDTFQLKAFCIESALANNDFEFALDAANELLDTTKDQLKLQSTWLTFFQVGKYVSPEWLDTEIPEESIKSQLDLLAKVLKICPVKNTQVIIAQWSSLDMELSLR</sequence>
<keyword evidence="7" id="KW-1185">Reference proteome</keyword>
<protein>
    <recommendedName>
        <fullName evidence="5">Sec39 domain-containing protein</fullName>
    </recommendedName>
</protein>
<dbReference type="OrthoDB" id="342024at2759"/>
<evidence type="ECO:0000256" key="2">
    <source>
        <dbReference type="ARBA" id="ARBA00022448"/>
    </source>
</evidence>